<dbReference type="PANTHER" id="PTHR20938:SF0">
    <property type="entry name" value="INTEGRATOR COMPLEX SUBUNIT 4"/>
    <property type="match status" value="1"/>
</dbReference>
<dbReference type="PANTHER" id="PTHR20938">
    <property type="entry name" value="INTEGRATOR COMPLEX SUBUNIT 4"/>
    <property type="match status" value="1"/>
</dbReference>
<dbReference type="Proteomes" id="UP000241769">
    <property type="component" value="Unassembled WGS sequence"/>
</dbReference>
<accession>A0A2P6NDQ8</accession>
<organism evidence="4 5">
    <name type="scientific">Planoprotostelium fungivorum</name>
    <dbReference type="NCBI Taxonomy" id="1890364"/>
    <lineage>
        <taxon>Eukaryota</taxon>
        <taxon>Amoebozoa</taxon>
        <taxon>Evosea</taxon>
        <taxon>Variosea</taxon>
        <taxon>Cavosteliida</taxon>
        <taxon>Cavosteliaceae</taxon>
        <taxon>Planoprotostelium</taxon>
    </lineage>
</organism>
<comment type="caution">
    <text evidence="4">The sequence shown here is derived from an EMBL/GenBank/DDBJ whole genome shotgun (WGS) entry which is preliminary data.</text>
</comment>
<protein>
    <recommendedName>
        <fullName evidence="3">Integrator complex subunit 4/Protein SIEL C-terminal Ig-like domain-containing protein</fullName>
    </recommendedName>
</protein>
<dbReference type="InterPro" id="IPR057412">
    <property type="entry name" value="INTS4_C"/>
</dbReference>
<keyword evidence="2" id="KW-0539">Nucleus</keyword>
<feature type="domain" description="Integrator complex subunit 4/Protein SIEL C-terminal Ig-like" evidence="3">
    <location>
        <begin position="838"/>
        <end position="913"/>
    </location>
</feature>
<dbReference type="SUPFAM" id="SSF48371">
    <property type="entry name" value="ARM repeat"/>
    <property type="match status" value="1"/>
</dbReference>
<reference evidence="4 5" key="1">
    <citation type="journal article" date="2018" name="Genome Biol. Evol.">
        <title>Multiple Roots of Fruiting Body Formation in Amoebozoa.</title>
        <authorList>
            <person name="Hillmann F."/>
            <person name="Forbes G."/>
            <person name="Novohradska S."/>
            <person name="Ferling I."/>
            <person name="Riege K."/>
            <person name="Groth M."/>
            <person name="Westermann M."/>
            <person name="Marz M."/>
            <person name="Spaller T."/>
            <person name="Winckler T."/>
            <person name="Schaap P."/>
            <person name="Glockner G."/>
        </authorList>
    </citation>
    <scope>NUCLEOTIDE SEQUENCE [LARGE SCALE GENOMIC DNA]</scope>
    <source>
        <strain evidence="4 5">Jena</strain>
    </source>
</reference>
<evidence type="ECO:0000256" key="1">
    <source>
        <dbReference type="ARBA" id="ARBA00004123"/>
    </source>
</evidence>
<dbReference type="EMBL" id="MDYQ01000111">
    <property type="protein sequence ID" value="PRP82098.1"/>
    <property type="molecule type" value="Genomic_DNA"/>
</dbReference>
<dbReference type="AlphaFoldDB" id="A0A2P6NDQ8"/>
<dbReference type="Pfam" id="PF13646">
    <property type="entry name" value="HEAT_2"/>
    <property type="match status" value="1"/>
</dbReference>
<dbReference type="Gene3D" id="1.25.10.10">
    <property type="entry name" value="Leucine-rich Repeat Variant"/>
    <property type="match status" value="2"/>
</dbReference>
<dbReference type="GO" id="GO:0032039">
    <property type="term" value="C:integrator complex"/>
    <property type="evidence" value="ECO:0007669"/>
    <property type="project" value="TreeGrafter"/>
</dbReference>
<evidence type="ECO:0000313" key="4">
    <source>
        <dbReference type="EMBL" id="PRP82098.1"/>
    </source>
</evidence>
<keyword evidence="5" id="KW-1185">Reference proteome</keyword>
<dbReference type="InParanoid" id="A0A2P6NDQ8"/>
<evidence type="ECO:0000259" key="3">
    <source>
        <dbReference type="Pfam" id="PF25458"/>
    </source>
</evidence>
<dbReference type="InterPro" id="IPR011989">
    <property type="entry name" value="ARM-like"/>
</dbReference>
<dbReference type="InterPro" id="IPR016024">
    <property type="entry name" value="ARM-type_fold"/>
</dbReference>
<name>A0A2P6NDQ8_9EUKA</name>
<dbReference type="Pfam" id="PF25458">
    <property type="entry name" value="INTS4_C"/>
    <property type="match status" value="1"/>
</dbReference>
<gene>
    <name evidence="4" type="ORF">PROFUN_03788</name>
</gene>
<dbReference type="GO" id="GO:0016180">
    <property type="term" value="P:snRNA processing"/>
    <property type="evidence" value="ECO:0007669"/>
    <property type="project" value="TreeGrafter"/>
</dbReference>
<sequence length="959" mass="109523">MNDSWALAQLVYFKGIFEIDITRIPHLIMQSRGIEDNLPRKRRRDDQVVQSLPAQHIHTEGAPLTFSSQTQDHVIIKLTDAFQSQDKKARLQALLEISSLLPLNDSNKLSLLIQSLRSQLRVEKDKEVKKLLIRILGSVSLEPDVDVYIITLDLSSMITGSSKDIIVCILRTLYTIGHSKDVPQHQLIDASLELLRKNNTAITCECLRILSRFSSTTSQDDIYNADHAEEIITAYTEDNDERVRRTAVECLLQLWDRRPLRDYNPDTYDRVSKLLRDDSSEVRLEAVKLLWLFTFSRGRESKLLDNAFTKLANAASDPSILVRTKACSLLGSIRGVTEKYLLQTFSKEVLVGEQSGKLTLSRGKGREQQAEDEIIFSEEDVNLDNGAIGVFIQCLEDEFWEVRNAALDAICELSLQSQSFAHRSVDFLVDMFNDEIDRVRINAINSLRKMEHRVRLRENQLHIVLSALEDANAEVRAAVHRFLSVLQFSNAQSLHASIQAVLQNAIHRYPRDITGAYSAVKCMGANHPSFSESLIVPLLQLDERFIPIEPHLEDKHYVGCALFLLNASQKNINIVSKLPGYIFKHYFYLREKYSTLVPQIQHMPNMSKDDVENLKEENRENDVSVASHKMNEFFLNGVQLVSQMVEYYNESIGMDRTDRKYERGMAQAKISHQICSRDLSYVMRMSTKFHGNSRFYLSFCRLMEILLQLQTDLDNCDVFILAGEISEKIRDMNNLFLGISQDTQLEMMSWSVIHQLLICSHHDTMENKNILRKISEKIKESIDALEAEISTGFQVLLRGVETYLNSSSHSQDIPIQLVNNFKPCLPSLNNLIKECGGEILSPSTNQEKPIHVHFPFLLQLDLEATLHNVDQASELSVEIEHKGKKRRILLSQNHLQPVSSHQYQLRLNFSLSECLDMEIGEGINSCKLSLMRRVMSPIEEEEASALCPSVTVYCQVVNK</sequence>
<proteinExistence type="predicted"/>
<dbReference type="OrthoDB" id="18190at2759"/>
<dbReference type="STRING" id="1890364.A0A2P6NDQ8"/>
<comment type="subcellular location">
    <subcellularLocation>
        <location evidence="1">Nucleus</location>
    </subcellularLocation>
</comment>
<evidence type="ECO:0000256" key="2">
    <source>
        <dbReference type="ARBA" id="ARBA00023242"/>
    </source>
</evidence>
<evidence type="ECO:0000313" key="5">
    <source>
        <dbReference type="Proteomes" id="UP000241769"/>
    </source>
</evidence>